<organism evidence="1 2">
    <name type="scientific">Cyanomargarita calcarea GSE-NOS-MK-12-04C</name>
    <dbReference type="NCBI Taxonomy" id="2839659"/>
    <lineage>
        <taxon>Bacteria</taxon>
        <taxon>Bacillati</taxon>
        <taxon>Cyanobacteriota</taxon>
        <taxon>Cyanophyceae</taxon>
        <taxon>Nostocales</taxon>
        <taxon>Cyanomargaritaceae</taxon>
        <taxon>Cyanomargarita</taxon>
    </lineage>
</organism>
<dbReference type="EMBL" id="JAHHGZ010000006">
    <property type="protein sequence ID" value="MBW4667212.1"/>
    <property type="molecule type" value="Genomic_DNA"/>
</dbReference>
<comment type="caution">
    <text evidence="1">The sequence shown here is derived from an EMBL/GenBank/DDBJ whole genome shotgun (WGS) entry which is preliminary data.</text>
</comment>
<reference evidence="1" key="2">
    <citation type="journal article" date="2022" name="Microbiol. Resour. Announc.">
        <title>Metagenome Sequencing to Explore Phylogenomics of Terrestrial Cyanobacteria.</title>
        <authorList>
            <person name="Ward R.D."/>
            <person name="Stajich J.E."/>
            <person name="Johansen J.R."/>
            <person name="Huntemann M."/>
            <person name="Clum A."/>
            <person name="Foster B."/>
            <person name="Foster B."/>
            <person name="Roux S."/>
            <person name="Palaniappan K."/>
            <person name="Varghese N."/>
            <person name="Mukherjee S."/>
            <person name="Reddy T.B.K."/>
            <person name="Daum C."/>
            <person name="Copeland A."/>
            <person name="Chen I.A."/>
            <person name="Ivanova N.N."/>
            <person name="Kyrpides N.C."/>
            <person name="Shapiro N."/>
            <person name="Eloe-Fadrosh E.A."/>
            <person name="Pietrasiak N."/>
        </authorList>
    </citation>
    <scope>NUCLEOTIDE SEQUENCE</scope>
    <source>
        <strain evidence="1">GSE-NOS-MK-12-04C</strain>
    </source>
</reference>
<protein>
    <submittedName>
        <fullName evidence="1">Uncharacterized protein</fullName>
    </submittedName>
</protein>
<proteinExistence type="predicted"/>
<accession>A0A951URZ3</accession>
<reference evidence="1" key="1">
    <citation type="submission" date="2021-05" db="EMBL/GenBank/DDBJ databases">
        <authorList>
            <person name="Pietrasiak N."/>
            <person name="Ward R."/>
            <person name="Stajich J.E."/>
            <person name="Kurbessoian T."/>
        </authorList>
    </citation>
    <scope>NUCLEOTIDE SEQUENCE</scope>
    <source>
        <strain evidence="1">GSE-NOS-MK-12-04C</strain>
    </source>
</reference>
<sequence length="98" mass="11331">MTKTLGYYLGYSPQEEQSYLFDLERDYGASLRKMNRREKLLLLGTLASHLCCFDKEEITEKAFTVSHHVQSRLTHGEMEGLCEALINQIRWGQNGETT</sequence>
<evidence type="ECO:0000313" key="1">
    <source>
        <dbReference type="EMBL" id="MBW4667212.1"/>
    </source>
</evidence>
<name>A0A951URZ3_9CYAN</name>
<gene>
    <name evidence="1" type="ORF">KME60_07155</name>
</gene>
<dbReference type="AlphaFoldDB" id="A0A951URZ3"/>
<dbReference type="Proteomes" id="UP000729701">
    <property type="component" value="Unassembled WGS sequence"/>
</dbReference>
<evidence type="ECO:0000313" key="2">
    <source>
        <dbReference type="Proteomes" id="UP000729701"/>
    </source>
</evidence>